<dbReference type="Proteomes" id="UP000499080">
    <property type="component" value="Unassembled WGS sequence"/>
</dbReference>
<evidence type="ECO:0000313" key="2">
    <source>
        <dbReference type="Proteomes" id="UP000499080"/>
    </source>
</evidence>
<evidence type="ECO:0000313" key="1">
    <source>
        <dbReference type="EMBL" id="GBN25369.1"/>
    </source>
</evidence>
<reference evidence="1 2" key="1">
    <citation type="journal article" date="2019" name="Sci. Rep.">
        <title>Orb-weaving spider Araneus ventricosus genome elucidates the spidroin gene catalogue.</title>
        <authorList>
            <person name="Kono N."/>
            <person name="Nakamura H."/>
            <person name="Ohtoshi R."/>
            <person name="Moran D.A.P."/>
            <person name="Shinohara A."/>
            <person name="Yoshida Y."/>
            <person name="Fujiwara M."/>
            <person name="Mori M."/>
            <person name="Tomita M."/>
            <person name="Arakawa K."/>
        </authorList>
    </citation>
    <scope>NUCLEOTIDE SEQUENCE [LARGE SCALE GENOMIC DNA]</scope>
</reference>
<organism evidence="1 2">
    <name type="scientific">Araneus ventricosus</name>
    <name type="common">Orbweaver spider</name>
    <name type="synonym">Epeira ventricosa</name>
    <dbReference type="NCBI Taxonomy" id="182803"/>
    <lineage>
        <taxon>Eukaryota</taxon>
        <taxon>Metazoa</taxon>
        <taxon>Ecdysozoa</taxon>
        <taxon>Arthropoda</taxon>
        <taxon>Chelicerata</taxon>
        <taxon>Arachnida</taxon>
        <taxon>Araneae</taxon>
        <taxon>Araneomorphae</taxon>
        <taxon>Entelegynae</taxon>
        <taxon>Araneoidea</taxon>
        <taxon>Araneidae</taxon>
        <taxon>Araneus</taxon>
    </lineage>
</organism>
<sequence>MRSDPKSKWRVAFEVYRVVDGEVIPKISRAISVHEPVHPKEIQSQQRIRNKILLGESPRQLQEYDPVGLFCGTFWADIKALELSEITSTCPLRKRVRVVWSRLCRLN</sequence>
<dbReference type="AlphaFoldDB" id="A0A4Y2MFH9"/>
<gene>
    <name evidence="1" type="ORF">AVEN_274056_1</name>
</gene>
<name>A0A4Y2MFH9_ARAVE</name>
<protein>
    <submittedName>
        <fullName evidence="1">Uncharacterized protein</fullName>
    </submittedName>
</protein>
<accession>A0A4Y2MFH9</accession>
<dbReference type="EMBL" id="BGPR01007233">
    <property type="protein sequence ID" value="GBN25369.1"/>
    <property type="molecule type" value="Genomic_DNA"/>
</dbReference>
<proteinExistence type="predicted"/>
<keyword evidence="2" id="KW-1185">Reference proteome</keyword>
<comment type="caution">
    <text evidence="1">The sequence shown here is derived from an EMBL/GenBank/DDBJ whole genome shotgun (WGS) entry which is preliminary data.</text>
</comment>